<name>A0A165WYQ2_9BACI</name>
<proteinExistence type="inferred from homology"/>
<dbReference type="InterPro" id="IPR029479">
    <property type="entry name" value="Nitroreductase"/>
</dbReference>
<dbReference type="PANTHER" id="PTHR43673:SF10">
    <property type="entry name" value="NADH DEHYDROGENASE_NAD(P)H NITROREDUCTASE XCC3605-RELATED"/>
    <property type="match status" value="1"/>
</dbReference>
<organism evidence="4 5">
    <name type="scientific">Aeribacillus pallidus</name>
    <dbReference type="NCBI Taxonomy" id="33936"/>
    <lineage>
        <taxon>Bacteria</taxon>
        <taxon>Bacillati</taxon>
        <taxon>Bacillota</taxon>
        <taxon>Bacilli</taxon>
        <taxon>Bacillales</taxon>
        <taxon>Bacillaceae</taxon>
        <taxon>Aeribacillus</taxon>
    </lineage>
</organism>
<dbReference type="EMBL" id="LWBR01000048">
    <property type="protein sequence ID" value="KZN95448.1"/>
    <property type="molecule type" value="Genomic_DNA"/>
</dbReference>
<protein>
    <submittedName>
        <fullName evidence="4">Nitroreductase</fullName>
    </submittedName>
</protein>
<dbReference type="Pfam" id="PF00881">
    <property type="entry name" value="Nitroreductase"/>
    <property type="match status" value="2"/>
</dbReference>
<accession>A0A165WYQ2</accession>
<dbReference type="SUPFAM" id="SSF55469">
    <property type="entry name" value="FMN-dependent nitroreductase-like"/>
    <property type="match status" value="1"/>
</dbReference>
<evidence type="ECO:0000313" key="4">
    <source>
        <dbReference type="EMBL" id="KZN95448.1"/>
    </source>
</evidence>
<feature type="domain" description="Nitroreductase" evidence="3">
    <location>
        <begin position="7"/>
        <end position="61"/>
    </location>
</feature>
<comment type="similarity">
    <text evidence="1">Belongs to the nitroreductase family.</text>
</comment>
<comment type="caution">
    <text evidence="4">The sequence shown here is derived from an EMBL/GenBank/DDBJ whole genome shotgun (WGS) entry which is preliminary data.</text>
</comment>
<evidence type="ECO:0000313" key="5">
    <source>
        <dbReference type="Proteomes" id="UP000076476"/>
    </source>
</evidence>
<dbReference type="Gene3D" id="3.40.109.10">
    <property type="entry name" value="NADH Oxidase"/>
    <property type="match status" value="1"/>
</dbReference>
<dbReference type="STRING" id="33936.AZI98_13465"/>
<keyword evidence="5" id="KW-1185">Reference proteome</keyword>
<sequence length="175" mass="20132">MDVFEAIKKRREITKYEDRPIPNDVLERVVDAGYFAPTGNNLPSKNLIVIKNRETLDRLAETTPYMKWLKEAQAAIAVTANPEVSKYWLQDASIACAFIWLQCVEEGLGSAFGAVFNNEDEEESIQRESYAREILEIPDENRVIAVLGIGYPKEHPAPKKHINREKIVRYEKFYN</sequence>
<evidence type="ECO:0000259" key="3">
    <source>
        <dbReference type="Pfam" id="PF00881"/>
    </source>
</evidence>
<reference evidence="4 5" key="1">
    <citation type="submission" date="2016-04" db="EMBL/GenBank/DDBJ databases">
        <title>Draft genome sequence of Aeribacillus pallidus 8m3 from petroleum reservoir.</title>
        <authorList>
            <person name="Poltaraus A.B."/>
            <person name="Nazina T.N."/>
            <person name="Tourova T.P."/>
            <person name="Malakho S.M."/>
            <person name="Korshunova A.V."/>
            <person name="Sokolova D.S."/>
        </authorList>
    </citation>
    <scope>NUCLEOTIDE SEQUENCE [LARGE SCALE GENOMIC DNA]</scope>
    <source>
        <strain evidence="4 5">8m3</strain>
    </source>
</reference>
<gene>
    <name evidence="4" type="ORF">AZI98_13465</name>
</gene>
<dbReference type="GO" id="GO:0016491">
    <property type="term" value="F:oxidoreductase activity"/>
    <property type="evidence" value="ECO:0007669"/>
    <property type="project" value="UniProtKB-KW"/>
</dbReference>
<dbReference type="PANTHER" id="PTHR43673">
    <property type="entry name" value="NAD(P)H NITROREDUCTASE YDGI-RELATED"/>
    <property type="match status" value="1"/>
</dbReference>
<feature type="domain" description="Nitroreductase" evidence="3">
    <location>
        <begin position="65"/>
        <end position="151"/>
    </location>
</feature>
<dbReference type="OrthoDB" id="9804207at2"/>
<dbReference type="CDD" id="cd02151">
    <property type="entry name" value="nitroreductase"/>
    <property type="match status" value="1"/>
</dbReference>
<dbReference type="Proteomes" id="UP000076476">
    <property type="component" value="Unassembled WGS sequence"/>
</dbReference>
<dbReference type="InterPro" id="IPR000415">
    <property type="entry name" value="Nitroreductase-like"/>
</dbReference>
<dbReference type="AlphaFoldDB" id="A0A165WYQ2"/>
<evidence type="ECO:0000256" key="1">
    <source>
        <dbReference type="ARBA" id="ARBA00007118"/>
    </source>
</evidence>
<evidence type="ECO:0000256" key="2">
    <source>
        <dbReference type="ARBA" id="ARBA00023002"/>
    </source>
</evidence>
<dbReference type="RefSeq" id="WP_063388793.1">
    <property type="nucleotide sequence ID" value="NZ_LWBR01000048.1"/>
</dbReference>
<keyword evidence="2" id="KW-0560">Oxidoreductase</keyword>